<dbReference type="Gene3D" id="3.80.10.10">
    <property type="entry name" value="Ribonuclease Inhibitor"/>
    <property type="match status" value="1"/>
</dbReference>
<accession>A0ABW5K4E0</accession>
<reference evidence="5" key="1">
    <citation type="journal article" date="2019" name="Int. J. Syst. Evol. Microbiol.">
        <title>The Global Catalogue of Microorganisms (GCM) 10K type strain sequencing project: providing services to taxonomists for standard genome sequencing and annotation.</title>
        <authorList>
            <consortium name="The Broad Institute Genomics Platform"/>
            <consortium name="The Broad Institute Genome Sequencing Center for Infectious Disease"/>
            <person name="Wu L."/>
            <person name="Ma J."/>
        </authorList>
    </citation>
    <scope>NUCLEOTIDE SEQUENCE [LARGE SCALE GENOMIC DNA]</scope>
    <source>
        <strain evidence="5">KCTC 42808</strain>
    </source>
</reference>
<evidence type="ECO:0000313" key="5">
    <source>
        <dbReference type="Proteomes" id="UP001597467"/>
    </source>
</evidence>
<evidence type="ECO:0000256" key="2">
    <source>
        <dbReference type="SAM" id="SignalP"/>
    </source>
</evidence>
<organism evidence="4 5">
    <name type="scientific">Lacinutrix gracilariae</name>
    <dbReference type="NCBI Taxonomy" id="1747198"/>
    <lineage>
        <taxon>Bacteria</taxon>
        <taxon>Pseudomonadati</taxon>
        <taxon>Bacteroidota</taxon>
        <taxon>Flavobacteriia</taxon>
        <taxon>Flavobacteriales</taxon>
        <taxon>Flavobacteriaceae</taxon>
        <taxon>Lacinutrix</taxon>
    </lineage>
</organism>
<dbReference type="RefSeq" id="WP_379904953.1">
    <property type="nucleotide sequence ID" value="NZ_JBHULM010000011.1"/>
</dbReference>
<feature type="chain" id="PRO_5045812142" evidence="2">
    <location>
        <begin position="21"/>
        <end position="297"/>
    </location>
</feature>
<sequence length="297" mass="31238">MKKTLLFVAIVIAMQTKIQAQLTAVPNADFEQFLITFTTINGPLDGYILDSEAAAVTGTINLGSAAPYNAIDDFTGIEALTGITGLVITYNSAVTSLDVSANTSLTSLNTEGSTALTTLVTGANTSLTELLIPGSPVGDLDLSGNTALTSLDARQTGLTSLDMRNGNNANVTAFDVRFNSSLGCIFVDDKDAAYLASWLKDSGTYVNDEAGCSTLSVASETSLSFSVYPNPAKNSIYVASNLQESQMQVYDITGKLVLNQPIQFGENTIDISAMAPGVYLARILANGKSQTKKILIQ</sequence>
<dbReference type="NCBIfam" id="TIGR04183">
    <property type="entry name" value="Por_Secre_tail"/>
    <property type="match status" value="1"/>
</dbReference>
<dbReference type="InterPro" id="IPR026444">
    <property type="entry name" value="Secre_tail"/>
</dbReference>
<keyword evidence="1 2" id="KW-0732">Signal</keyword>
<keyword evidence="5" id="KW-1185">Reference proteome</keyword>
<proteinExistence type="predicted"/>
<dbReference type="SUPFAM" id="SSF52058">
    <property type="entry name" value="L domain-like"/>
    <property type="match status" value="1"/>
</dbReference>
<evidence type="ECO:0000256" key="1">
    <source>
        <dbReference type="ARBA" id="ARBA00022729"/>
    </source>
</evidence>
<evidence type="ECO:0000259" key="3">
    <source>
        <dbReference type="Pfam" id="PF18962"/>
    </source>
</evidence>
<comment type="caution">
    <text evidence="4">The sequence shown here is derived from an EMBL/GenBank/DDBJ whole genome shotgun (WGS) entry which is preliminary data.</text>
</comment>
<dbReference type="Proteomes" id="UP001597467">
    <property type="component" value="Unassembled WGS sequence"/>
</dbReference>
<feature type="signal peptide" evidence="2">
    <location>
        <begin position="1"/>
        <end position="20"/>
    </location>
</feature>
<dbReference type="InterPro" id="IPR032675">
    <property type="entry name" value="LRR_dom_sf"/>
</dbReference>
<evidence type="ECO:0000313" key="4">
    <source>
        <dbReference type="EMBL" id="MFD2543253.1"/>
    </source>
</evidence>
<gene>
    <name evidence="4" type="ORF">ACFSSB_13045</name>
</gene>
<name>A0ABW5K4E0_9FLAO</name>
<feature type="domain" description="Secretion system C-terminal sorting" evidence="3">
    <location>
        <begin position="227"/>
        <end position="296"/>
    </location>
</feature>
<protein>
    <submittedName>
        <fullName evidence="4">T9SS type A sorting domain-containing protein</fullName>
    </submittedName>
</protein>
<dbReference type="Pfam" id="PF18962">
    <property type="entry name" value="Por_Secre_tail"/>
    <property type="match status" value="1"/>
</dbReference>
<dbReference type="EMBL" id="JBHULM010000011">
    <property type="protein sequence ID" value="MFD2543253.1"/>
    <property type="molecule type" value="Genomic_DNA"/>
</dbReference>